<accession>A0ABM7GTZ3</accession>
<evidence type="ECO:0000313" key="2">
    <source>
        <dbReference type="Proteomes" id="UP000289555"/>
    </source>
</evidence>
<evidence type="ECO:0000313" key="1">
    <source>
        <dbReference type="EMBL" id="BBI54327.1"/>
    </source>
</evidence>
<dbReference type="EMBL" id="AP019416">
    <property type="protein sequence ID" value="BBI54327.1"/>
    <property type="molecule type" value="Genomic_DNA"/>
</dbReference>
<proteinExistence type="predicted"/>
<protein>
    <submittedName>
        <fullName evidence="1">Uncharacterized protein</fullName>
    </submittedName>
</protein>
<organism evidence="1 2">
    <name type="scientific">Vreelandella olivaria</name>
    <dbReference type="NCBI Taxonomy" id="390919"/>
    <lineage>
        <taxon>Bacteria</taxon>
        <taxon>Pseudomonadati</taxon>
        <taxon>Pseudomonadota</taxon>
        <taxon>Gammaproteobacteria</taxon>
        <taxon>Oceanospirillales</taxon>
        <taxon>Halomonadaceae</taxon>
        <taxon>Vreelandella</taxon>
    </lineage>
</organism>
<dbReference type="Proteomes" id="UP000289555">
    <property type="component" value="Chromosome"/>
</dbReference>
<keyword evidence="2" id="KW-1185">Reference proteome</keyword>
<reference evidence="2" key="1">
    <citation type="journal article" date="2019" name="Microbiol. Resour. Announc.">
        <title>Complete Genome Sequence of Halomonas olivaria, a Moderately Halophilic Bacterium Isolated from Olive Processing Effluents, Obtained by Nanopore Sequencing.</title>
        <authorList>
            <person name="Nagata S."/>
            <person name="Ii K.M."/>
            <person name="Tsukimi T."/>
            <person name="Miura M.C."/>
            <person name="Galipon J."/>
            <person name="Arakawa K."/>
        </authorList>
    </citation>
    <scope>NUCLEOTIDE SEQUENCE [LARGE SCALE GENOMIC DNA]</scope>
    <source>
        <strain evidence="2">TYRC17</strain>
    </source>
</reference>
<name>A0ABM7GTZ3_9GAMM</name>
<sequence>MNKKSILLDDFFENEFRGEFEPQFGQSVFDILEDIYISERRFMLRDELPAIYSSQEDLFSEICIGCYPKLEQVHYLKSQFYEVYKPVEEKLNPELWLKVYGGKCETPFTVTNKHFEVFRTWQDDPIIYVFNPSNSKDIIDLWNLRIQPAPIFPVPIKWMSYLADPIRKFINNNYIISKENSNITHRVTIQKSRSISESQAKEEILPHFNSLQNNSYIVKNWHTSIWEVNYRNHFLNTLKKQKSPLKNQIK</sequence>
<gene>
    <name evidence="1" type="ORF">HORIV_67480</name>
</gene>